<evidence type="ECO:0000256" key="10">
    <source>
        <dbReference type="ARBA" id="ARBA00023172"/>
    </source>
</evidence>
<evidence type="ECO:0008006" key="13">
    <source>
        <dbReference type="Google" id="ProtNLM"/>
    </source>
</evidence>
<dbReference type="AlphaFoldDB" id="A0A401GDK4"/>
<proteinExistence type="predicted"/>
<dbReference type="Gene3D" id="3.30.420.10">
    <property type="entry name" value="Ribonuclease H-like superfamily/Ribonuclease H"/>
    <property type="match status" value="1"/>
</dbReference>
<keyword evidence="4" id="KW-0255">Endonuclease</keyword>
<keyword evidence="1" id="KW-0548">Nucleotidyltransferase</keyword>
<dbReference type="SUPFAM" id="SSF53098">
    <property type="entry name" value="Ribonuclease H-like"/>
    <property type="match status" value="1"/>
</dbReference>
<keyword evidence="6" id="KW-0460">Magnesium</keyword>
<dbReference type="OrthoDB" id="3257332at2759"/>
<evidence type="ECO:0000256" key="7">
    <source>
        <dbReference type="ARBA" id="ARBA00022908"/>
    </source>
</evidence>
<keyword evidence="9" id="KW-0808">Transferase</keyword>
<keyword evidence="7" id="KW-0229">DNA integration</keyword>
<dbReference type="Proteomes" id="UP000287166">
    <property type="component" value="Unassembled WGS sequence"/>
</dbReference>
<protein>
    <recommendedName>
        <fullName evidence="13">Integrase catalytic domain-containing protein</fullName>
    </recommendedName>
</protein>
<dbReference type="EMBL" id="BFAD01000002">
    <property type="protein sequence ID" value="GBE80247.1"/>
    <property type="molecule type" value="Genomic_DNA"/>
</dbReference>
<dbReference type="InParanoid" id="A0A401GDK4"/>
<dbReference type="GO" id="GO:0006310">
    <property type="term" value="P:DNA recombination"/>
    <property type="evidence" value="ECO:0007669"/>
    <property type="project" value="UniProtKB-KW"/>
</dbReference>
<evidence type="ECO:0000256" key="8">
    <source>
        <dbReference type="ARBA" id="ARBA00022918"/>
    </source>
</evidence>
<evidence type="ECO:0000256" key="9">
    <source>
        <dbReference type="ARBA" id="ARBA00022932"/>
    </source>
</evidence>
<evidence type="ECO:0000256" key="1">
    <source>
        <dbReference type="ARBA" id="ARBA00022695"/>
    </source>
</evidence>
<keyword evidence="8" id="KW-0695">RNA-directed DNA polymerase</keyword>
<keyword evidence="10" id="KW-0233">DNA recombination</keyword>
<dbReference type="GeneID" id="38777164"/>
<comment type="caution">
    <text evidence="11">The sequence shown here is derived from an EMBL/GenBank/DDBJ whole genome shotgun (WGS) entry which is preliminary data.</text>
</comment>
<keyword evidence="2" id="KW-0540">Nuclease</keyword>
<reference evidence="11 12" key="1">
    <citation type="journal article" date="2018" name="Sci. Rep.">
        <title>Genome sequence of the cauliflower mushroom Sparassis crispa (Hanabiratake) and its association with beneficial usage.</title>
        <authorList>
            <person name="Kiyama R."/>
            <person name="Furutani Y."/>
            <person name="Kawaguchi K."/>
            <person name="Nakanishi T."/>
        </authorList>
    </citation>
    <scope>NUCLEOTIDE SEQUENCE [LARGE SCALE GENOMIC DNA]</scope>
</reference>
<evidence type="ECO:0000313" key="12">
    <source>
        <dbReference type="Proteomes" id="UP000287166"/>
    </source>
</evidence>
<keyword evidence="5" id="KW-0378">Hydrolase</keyword>
<evidence type="ECO:0000313" key="11">
    <source>
        <dbReference type="EMBL" id="GBE80247.1"/>
    </source>
</evidence>
<organism evidence="11 12">
    <name type="scientific">Sparassis crispa</name>
    <dbReference type="NCBI Taxonomy" id="139825"/>
    <lineage>
        <taxon>Eukaryota</taxon>
        <taxon>Fungi</taxon>
        <taxon>Dikarya</taxon>
        <taxon>Basidiomycota</taxon>
        <taxon>Agaricomycotina</taxon>
        <taxon>Agaricomycetes</taxon>
        <taxon>Polyporales</taxon>
        <taxon>Sparassidaceae</taxon>
        <taxon>Sparassis</taxon>
    </lineage>
</organism>
<dbReference type="InterPro" id="IPR039537">
    <property type="entry name" value="Retrotran_Ty1/copia-like"/>
</dbReference>
<dbReference type="GO" id="GO:0003964">
    <property type="term" value="F:RNA-directed DNA polymerase activity"/>
    <property type="evidence" value="ECO:0007669"/>
    <property type="project" value="UniProtKB-KW"/>
</dbReference>
<dbReference type="GO" id="GO:0046872">
    <property type="term" value="F:metal ion binding"/>
    <property type="evidence" value="ECO:0007669"/>
    <property type="project" value="UniProtKB-KW"/>
</dbReference>
<dbReference type="GO" id="GO:0015074">
    <property type="term" value="P:DNA integration"/>
    <property type="evidence" value="ECO:0007669"/>
    <property type="project" value="UniProtKB-KW"/>
</dbReference>
<evidence type="ECO:0000256" key="2">
    <source>
        <dbReference type="ARBA" id="ARBA00022722"/>
    </source>
</evidence>
<dbReference type="InterPro" id="IPR036397">
    <property type="entry name" value="RNaseH_sf"/>
</dbReference>
<sequence length="91" mass="10487">MKIKDEAHTHFKAFIECAEVKTRQHANILWTDGDGEYKSKKFDAYLKAKGIHHEKTNAYTSQENSVSEQMNCTVEEMAWCMLNDAGLLNVY</sequence>
<dbReference type="GO" id="GO:0003887">
    <property type="term" value="F:DNA-directed DNA polymerase activity"/>
    <property type="evidence" value="ECO:0007669"/>
    <property type="project" value="UniProtKB-KW"/>
</dbReference>
<dbReference type="RefSeq" id="XP_027611160.1">
    <property type="nucleotide sequence ID" value="XM_027755359.1"/>
</dbReference>
<accession>A0A401GDK4</accession>
<keyword evidence="12" id="KW-1185">Reference proteome</keyword>
<dbReference type="PANTHER" id="PTHR42648">
    <property type="entry name" value="TRANSPOSASE, PUTATIVE-RELATED"/>
    <property type="match status" value="1"/>
</dbReference>
<name>A0A401GDK4_9APHY</name>
<evidence type="ECO:0000256" key="3">
    <source>
        <dbReference type="ARBA" id="ARBA00022723"/>
    </source>
</evidence>
<keyword evidence="3" id="KW-0479">Metal-binding</keyword>
<dbReference type="GO" id="GO:0004519">
    <property type="term" value="F:endonuclease activity"/>
    <property type="evidence" value="ECO:0007669"/>
    <property type="project" value="UniProtKB-KW"/>
</dbReference>
<evidence type="ECO:0000256" key="6">
    <source>
        <dbReference type="ARBA" id="ARBA00022842"/>
    </source>
</evidence>
<evidence type="ECO:0000256" key="5">
    <source>
        <dbReference type="ARBA" id="ARBA00022801"/>
    </source>
</evidence>
<dbReference type="GO" id="GO:0003676">
    <property type="term" value="F:nucleic acid binding"/>
    <property type="evidence" value="ECO:0007669"/>
    <property type="project" value="InterPro"/>
</dbReference>
<gene>
    <name evidence="11" type="ORF">SCP_0214580</name>
</gene>
<dbReference type="GO" id="GO:0016787">
    <property type="term" value="F:hydrolase activity"/>
    <property type="evidence" value="ECO:0007669"/>
    <property type="project" value="UniProtKB-KW"/>
</dbReference>
<dbReference type="PANTHER" id="PTHR42648:SF11">
    <property type="entry name" value="TRANSPOSON TY4-P GAG-POL POLYPROTEIN"/>
    <property type="match status" value="1"/>
</dbReference>
<evidence type="ECO:0000256" key="4">
    <source>
        <dbReference type="ARBA" id="ARBA00022759"/>
    </source>
</evidence>
<dbReference type="InterPro" id="IPR012337">
    <property type="entry name" value="RNaseH-like_sf"/>
</dbReference>
<keyword evidence="9" id="KW-0239">DNA-directed DNA polymerase</keyword>